<proteinExistence type="predicted"/>
<accession>A0A5P8K1B5</accession>
<dbReference type="Pfam" id="PF09848">
    <property type="entry name" value="SLFN-g3_helicase"/>
    <property type="match status" value="1"/>
</dbReference>
<gene>
    <name evidence="3" type="ORF">F9278_12005</name>
</gene>
<keyword evidence="4" id="KW-1185">Reference proteome</keyword>
<feature type="region of interest" description="Disordered" evidence="1">
    <location>
        <begin position="221"/>
        <end position="257"/>
    </location>
</feature>
<dbReference type="Proteomes" id="UP000327294">
    <property type="component" value="Chromosome"/>
</dbReference>
<feature type="domain" description="Schlafen group 3-like DNA/RNA helicase" evidence="2">
    <location>
        <begin position="90"/>
        <end position="197"/>
    </location>
</feature>
<evidence type="ECO:0000256" key="1">
    <source>
        <dbReference type="SAM" id="MobiDB-lite"/>
    </source>
</evidence>
<organism evidence="3 4">
    <name type="scientific">Streptomyces phaeolivaceus</name>
    <dbReference type="NCBI Taxonomy" id="2653200"/>
    <lineage>
        <taxon>Bacteria</taxon>
        <taxon>Bacillati</taxon>
        <taxon>Actinomycetota</taxon>
        <taxon>Actinomycetes</taxon>
        <taxon>Kitasatosporales</taxon>
        <taxon>Streptomycetaceae</taxon>
        <taxon>Streptomyces</taxon>
    </lineage>
</organism>
<dbReference type="AlphaFoldDB" id="A0A5P8K1B5"/>
<evidence type="ECO:0000259" key="2">
    <source>
        <dbReference type="Pfam" id="PF09848"/>
    </source>
</evidence>
<dbReference type="InterPro" id="IPR018647">
    <property type="entry name" value="SLFN_3-like_DNA/RNA_helicase"/>
</dbReference>
<feature type="compositionally biased region" description="Basic residues" evidence="1">
    <location>
        <begin position="234"/>
        <end position="246"/>
    </location>
</feature>
<dbReference type="EMBL" id="CP045096">
    <property type="protein sequence ID" value="QFQ96824.1"/>
    <property type="molecule type" value="Genomic_DNA"/>
</dbReference>
<protein>
    <submittedName>
        <fullName evidence="3">DUF2075 domain-containing protein</fullName>
    </submittedName>
</protein>
<name>A0A5P8K1B5_9ACTN</name>
<sequence length="257" mass="29102">MLFRASAKTVAVMALDGSLFLHLTEQFVHMHGYRPGASEARSWERSIPLLTAALNDAGLGDVEVMLEYALPLNSKRADVVLAGSHPVTQEPTKIWSVHENGLGQIGCVYTAQGLEWDWCGVIMGEDMVRRGDRWVFRRGKEKADKEAGVKRVADPGSFDPKVKPKSVEDDEFARLVRHAYHVLMTRASRATVLYSTDEETREYLKGLVGDVQIHGLRPTWENLPEQARQPHLPRPGRGRRRRRKRQKDTPLGELRLF</sequence>
<evidence type="ECO:0000313" key="3">
    <source>
        <dbReference type="EMBL" id="QFQ96824.1"/>
    </source>
</evidence>
<dbReference type="KEGG" id="sphv:F9278_12005"/>
<evidence type="ECO:0000313" key="4">
    <source>
        <dbReference type="Proteomes" id="UP000327294"/>
    </source>
</evidence>
<reference evidence="3 4" key="1">
    <citation type="submission" date="2019-10" db="EMBL/GenBank/DDBJ databases">
        <title>Streptomyces sp. strain GY16 isolated from leaves of Broussonetia papyrifera.</title>
        <authorList>
            <person name="Mo P."/>
        </authorList>
    </citation>
    <scope>NUCLEOTIDE SEQUENCE [LARGE SCALE GENOMIC DNA]</scope>
    <source>
        <strain evidence="3 4">GY16</strain>
    </source>
</reference>